<sequence length="370" mass="40022">MTSTPPPTSPADCPPAPLWPAKFDHPREVRRSSRIAAGKQAAGGEPSTPTRDARATPPPTIKKDKKHARGVHSKDSTGHHPLQTPMKKKLGAPATPGSLHSAKAASRISKFSLDQRSDNQITIFEDISARVPNPIGDDEDDIFKASSAAKRRKTTDSSAASVEFKPPTNDGMVVVQRGRKIFKKFEEPSVFTGPMPRKNLFGNFPKPVKATSPVAEPVDNDNLATDDEETEREDSPEPPTRNVRFLEAEIQTETTTTATSAVMNTPAKATRVQTKTPRRTPKTSVEIETSFLTPPATIQRDDTTSSFGSLSGSFERSSVKRKLSYSGPATPEATPAKKRSKISAGIGTPRDDDVFESSTRTRRGAGKARS</sequence>
<feature type="region of interest" description="Disordered" evidence="1">
    <location>
        <begin position="130"/>
        <end position="171"/>
    </location>
</feature>
<proteinExistence type="predicted"/>
<accession>A0AAV9URR2</accession>
<feature type="region of interest" description="Disordered" evidence="1">
    <location>
        <begin position="1"/>
        <end position="115"/>
    </location>
</feature>
<evidence type="ECO:0000313" key="2">
    <source>
        <dbReference type="EMBL" id="KAK6347176.1"/>
    </source>
</evidence>
<organism evidence="2 3">
    <name type="scientific">Orbilia brochopaga</name>
    <dbReference type="NCBI Taxonomy" id="3140254"/>
    <lineage>
        <taxon>Eukaryota</taxon>
        <taxon>Fungi</taxon>
        <taxon>Dikarya</taxon>
        <taxon>Ascomycota</taxon>
        <taxon>Pezizomycotina</taxon>
        <taxon>Orbiliomycetes</taxon>
        <taxon>Orbiliales</taxon>
        <taxon>Orbiliaceae</taxon>
        <taxon>Orbilia</taxon>
    </lineage>
</organism>
<dbReference type="EMBL" id="JAVHNQ010000005">
    <property type="protein sequence ID" value="KAK6347176.1"/>
    <property type="molecule type" value="Genomic_DNA"/>
</dbReference>
<protein>
    <submittedName>
        <fullName evidence="2">Uncharacterized protein</fullName>
    </submittedName>
</protein>
<comment type="caution">
    <text evidence="2">The sequence shown here is derived from an EMBL/GenBank/DDBJ whole genome shotgun (WGS) entry which is preliminary data.</text>
</comment>
<dbReference type="Proteomes" id="UP001375240">
    <property type="component" value="Unassembled WGS sequence"/>
</dbReference>
<name>A0AAV9URR2_9PEZI</name>
<keyword evidence="3" id="KW-1185">Reference proteome</keyword>
<feature type="region of interest" description="Disordered" evidence="1">
    <location>
        <begin position="192"/>
        <end position="370"/>
    </location>
</feature>
<reference evidence="2 3" key="1">
    <citation type="submission" date="2019-10" db="EMBL/GenBank/DDBJ databases">
        <authorList>
            <person name="Palmer J.M."/>
        </authorList>
    </citation>
    <scope>NUCLEOTIDE SEQUENCE [LARGE SCALE GENOMIC DNA]</scope>
    <source>
        <strain evidence="2 3">TWF696</strain>
    </source>
</reference>
<evidence type="ECO:0000313" key="3">
    <source>
        <dbReference type="Proteomes" id="UP001375240"/>
    </source>
</evidence>
<feature type="compositionally biased region" description="Low complexity" evidence="1">
    <location>
        <begin position="248"/>
        <end position="261"/>
    </location>
</feature>
<evidence type="ECO:0000256" key="1">
    <source>
        <dbReference type="SAM" id="MobiDB-lite"/>
    </source>
</evidence>
<feature type="compositionally biased region" description="Basic residues" evidence="1">
    <location>
        <begin position="360"/>
        <end position="370"/>
    </location>
</feature>
<feature type="compositionally biased region" description="Acidic residues" evidence="1">
    <location>
        <begin position="224"/>
        <end position="236"/>
    </location>
</feature>
<feature type="compositionally biased region" description="Low complexity" evidence="1">
    <location>
        <begin position="305"/>
        <end position="316"/>
    </location>
</feature>
<feature type="compositionally biased region" description="Pro residues" evidence="1">
    <location>
        <begin position="1"/>
        <end position="18"/>
    </location>
</feature>
<feature type="compositionally biased region" description="Polar residues" evidence="1">
    <location>
        <begin position="282"/>
        <end position="292"/>
    </location>
</feature>
<gene>
    <name evidence="2" type="ORF">TWF696_007252</name>
</gene>
<dbReference type="AlphaFoldDB" id="A0AAV9URR2"/>
<feature type="compositionally biased region" description="Basic and acidic residues" evidence="1">
    <location>
        <begin position="22"/>
        <end position="31"/>
    </location>
</feature>